<evidence type="ECO:0000313" key="4">
    <source>
        <dbReference type="RefSeq" id="XP_005095414.1"/>
    </source>
</evidence>
<evidence type="ECO:0000256" key="2">
    <source>
        <dbReference type="ARBA" id="ARBA00022737"/>
    </source>
</evidence>
<keyword evidence="1" id="KW-0433">Leucine-rich repeat</keyword>
<dbReference type="RefSeq" id="XP_005095415.1">
    <property type="nucleotide sequence ID" value="XM_005095358.3"/>
</dbReference>
<dbReference type="InterPro" id="IPR001611">
    <property type="entry name" value="Leu-rich_rpt"/>
</dbReference>
<keyword evidence="2" id="KW-0677">Repeat</keyword>
<sequence>MALELFRRLIQMWREFRSQKNIDRTADFHSFVVFQDFVNNRVESDSDRLQVLHVDNTENDLVEPFYDIPINIGRFAHLTSFVAIGCNLRDIPWSIVYLKQLEVLNLSFNCLSVLPNYIGSLSNLKSMNLESNCLQALPSALLQLSKLEVLNIDNNKGLISPPYLVCKKGLRAIKVCLKNRSNHRNLWENCRAYYTAEEGNMPWSVSVQPLVVISVQCILASKVDYLCQTFLPPRLKSYLQEKEKEEKDGIQLAKCGDCGGYFSNVYHFEVHECKVSRNKGGVRASEYF</sequence>
<reference evidence="4 5" key="1">
    <citation type="submission" date="2025-05" db="UniProtKB">
        <authorList>
            <consortium name="RefSeq"/>
        </authorList>
    </citation>
    <scope>IDENTIFICATION</scope>
</reference>
<evidence type="ECO:0000256" key="1">
    <source>
        <dbReference type="ARBA" id="ARBA00022614"/>
    </source>
</evidence>
<dbReference type="PANTHER" id="PTHR48051:SF1">
    <property type="entry name" value="RAS SUPPRESSOR PROTEIN 1"/>
    <property type="match status" value="1"/>
</dbReference>
<dbReference type="PANTHER" id="PTHR48051">
    <property type="match status" value="1"/>
</dbReference>
<dbReference type="Proteomes" id="UP000694888">
    <property type="component" value="Unplaced"/>
</dbReference>
<dbReference type="SMART" id="SM00369">
    <property type="entry name" value="LRR_TYP"/>
    <property type="match status" value="2"/>
</dbReference>
<dbReference type="SUPFAM" id="SSF52058">
    <property type="entry name" value="L domain-like"/>
    <property type="match status" value="1"/>
</dbReference>
<evidence type="ECO:0000313" key="5">
    <source>
        <dbReference type="RefSeq" id="XP_005095415.1"/>
    </source>
</evidence>
<dbReference type="PROSITE" id="PS51450">
    <property type="entry name" value="LRR"/>
    <property type="match status" value="1"/>
</dbReference>
<evidence type="ECO:0000313" key="3">
    <source>
        <dbReference type="Proteomes" id="UP000694888"/>
    </source>
</evidence>
<accession>A0ABM0JJY1</accession>
<dbReference type="InterPro" id="IPR032675">
    <property type="entry name" value="LRR_dom_sf"/>
</dbReference>
<dbReference type="Gene3D" id="3.80.10.10">
    <property type="entry name" value="Ribonuclease Inhibitor"/>
    <property type="match status" value="1"/>
</dbReference>
<dbReference type="InterPro" id="IPR050216">
    <property type="entry name" value="LRR_domain-containing"/>
</dbReference>
<protein>
    <submittedName>
        <fullName evidence="4 5">Leucine-rich repeat-containing protein 40</fullName>
    </submittedName>
</protein>
<dbReference type="RefSeq" id="XP_005095414.1">
    <property type="nucleotide sequence ID" value="XM_005095357.3"/>
</dbReference>
<proteinExistence type="predicted"/>
<dbReference type="GeneID" id="101856253"/>
<keyword evidence="3" id="KW-1185">Reference proteome</keyword>
<dbReference type="InterPro" id="IPR003591">
    <property type="entry name" value="Leu-rich_rpt_typical-subtyp"/>
</dbReference>
<gene>
    <name evidence="4 5" type="primary">LOC101856253</name>
</gene>
<organism evidence="3 5">
    <name type="scientific">Aplysia californica</name>
    <name type="common">California sea hare</name>
    <dbReference type="NCBI Taxonomy" id="6500"/>
    <lineage>
        <taxon>Eukaryota</taxon>
        <taxon>Metazoa</taxon>
        <taxon>Spiralia</taxon>
        <taxon>Lophotrochozoa</taxon>
        <taxon>Mollusca</taxon>
        <taxon>Gastropoda</taxon>
        <taxon>Heterobranchia</taxon>
        <taxon>Euthyneura</taxon>
        <taxon>Tectipleura</taxon>
        <taxon>Aplysiida</taxon>
        <taxon>Aplysioidea</taxon>
        <taxon>Aplysiidae</taxon>
        <taxon>Aplysia</taxon>
    </lineage>
</organism>
<name>A0ABM0JJY1_APLCA</name>